<evidence type="ECO:0000313" key="7">
    <source>
        <dbReference type="EMBL" id="NYG35102.1"/>
    </source>
</evidence>
<keyword evidence="3" id="KW-0963">Cytoplasm</keyword>
<keyword evidence="4 7" id="KW-0238">DNA-binding</keyword>
<dbReference type="Gene3D" id="4.10.430.10">
    <property type="entry name" value="Histone-like protein H-NS, C-terminal domain"/>
    <property type="match status" value="1"/>
</dbReference>
<comment type="caution">
    <text evidence="7">The sequence shown here is derived from an EMBL/GenBank/DDBJ whole genome shotgun (WGS) entry which is preliminary data.</text>
</comment>
<dbReference type="InterPro" id="IPR027444">
    <property type="entry name" value="H-NS_C_dom"/>
</dbReference>
<evidence type="ECO:0000259" key="6">
    <source>
        <dbReference type="SMART" id="SM00528"/>
    </source>
</evidence>
<evidence type="ECO:0000256" key="5">
    <source>
        <dbReference type="SAM" id="Coils"/>
    </source>
</evidence>
<comment type="subcellular location">
    <subcellularLocation>
        <location evidence="1">Cytoplasm</location>
        <location evidence="1">Nucleoid</location>
    </subcellularLocation>
</comment>
<dbReference type="GO" id="GO:0003677">
    <property type="term" value="F:DNA binding"/>
    <property type="evidence" value="ECO:0007669"/>
    <property type="project" value="UniProtKB-KW"/>
</dbReference>
<dbReference type="EMBL" id="JACCFH010000001">
    <property type="protein sequence ID" value="NYG35102.1"/>
    <property type="molecule type" value="Genomic_DNA"/>
</dbReference>
<protein>
    <submittedName>
        <fullName evidence="7">DNA-binding protein H-NS</fullName>
    </submittedName>
</protein>
<sequence>MTTYQELIAQKAELDRLQADLEKQIAETLRNERASVISQIKTLMAENGITAADLASGKPGRPPKIGIAEPGTTRKVAAKYCNKDTGESWSGRGLKPKWLTAALESGRTLTEFAV</sequence>
<dbReference type="SMART" id="SM00528">
    <property type="entry name" value="HNS"/>
    <property type="match status" value="1"/>
</dbReference>
<dbReference type="AlphaFoldDB" id="A0A7Y9R4V7"/>
<accession>A0A7Y9R4V7</accession>
<evidence type="ECO:0000313" key="8">
    <source>
        <dbReference type="Proteomes" id="UP000518288"/>
    </source>
</evidence>
<dbReference type="RefSeq" id="WP_179635655.1">
    <property type="nucleotide sequence ID" value="NZ_CAXYYM010000048.1"/>
</dbReference>
<keyword evidence="5" id="KW-0175">Coiled coil</keyword>
<gene>
    <name evidence="7" type="ORF">BDD16_004088</name>
</gene>
<dbReference type="Proteomes" id="UP000518288">
    <property type="component" value="Unassembled WGS sequence"/>
</dbReference>
<feature type="coiled-coil region" evidence="5">
    <location>
        <begin position="4"/>
        <end position="46"/>
    </location>
</feature>
<proteinExistence type="inferred from homology"/>
<dbReference type="PANTHER" id="PTHR38097">
    <property type="match status" value="1"/>
</dbReference>
<name>A0A7Y9R4V7_9BURK</name>
<reference evidence="7 8" key="1">
    <citation type="submission" date="2020-07" db="EMBL/GenBank/DDBJ databases">
        <title>Genomic Encyclopedia of Archaeal and Bacterial Type Strains, Phase II (KMG-II): from individual species to whole genera.</title>
        <authorList>
            <person name="Goeker M."/>
        </authorList>
    </citation>
    <scope>NUCLEOTIDE SEQUENCE [LARGE SCALE GENOMIC DNA]</scope>
    <source>
        <strain evidence="7 8">DSM 21226</strain>
    </source>
</reference>
<evidence type="ECO:0000256" key="4">
    <source>
        <dbReference type="ARBA" id="ARBA00023125"/>
    </source>
</evidence>
<feature type="domain" description="DNA-binding protein H-NS-like C-terminal" evidence="6">
    <location>
        <begin position="70"/>
        <end position="114"/>
    </location>
</feature>
<dbReference type="PANTHER" id="PTHR38097:SF2">
    <property type="entry name" value="DNA-BINDING PROTEIN STPA"/>
    <property type="match status" value="1"/>
</dbReference>
<evidence type="ECO:0000256" key="1">
    <source>
        <dbReference type="ARBA" id="ARBA00004453"/>
    </source>
</evidence>
<dbReference type="SUPFAM" id="SSF81273">
    <property type="entry name" value="H-NS histone-like proteins"/>
    <property type="match status" value="1"/>
</dbReference>
<evidence type="ECO:0000256" key="2">
    <source>
        <dbReference type="ARBA" id="ARBA00010610"/>
    </source>
</evidence>
<dbReference type="GO" id="GO:0009295">
    <property type="term" value="C:nucleoid"/>
    <property type="evidence" value="ECO:0007669"/>
    <property type="project" value="UniProtKB-SubCell"/>
</dbReference>
<keyword evidence="8" id="KW-1185">Reference proteome</keyword>
<comment type="similarity">
    <text evidence="2">Belongs to the histone-like protein H-NS family.</text>
</comment>
<evidence type="ECO:0000256" key="3">
    <source>
        <dbReference type="ARBA" id="ARBA00022490"/>
    </source>
</evidence>
<dbReference type="Pfam" id="PF00816">
    <property type="entry name" value="Histone_HNS"/>
    <property type="match status" value="1"/>
</dbReference>
<dbReference type="InterPro" id="IPR037150">
    <property type="entry name" value="H-NS_C_dom_sf"/>
</dbReference>
<organism evidence="7 8">
    <name type="scientific">Sphaerotilus montanus</name>
    <dbReference type="NCBI Taxonomy" id="522889"/>
    <lineage>
        <taxon>Bacteria</taxon>
        <taxon>Pseudomonadati</taxon>
        <taxon>Pseudomonadota</taxon>
        <taxon>Betaproteobacteria</taxon>
        <taxon>Burkholderiales</taxon>
        <taxon>Sphaerotilaceae</taxon>
        <taxon>Sphaerotilus</taxon>
    </lineage>
</organism>